<dbReference type="InterPro" id="IPR029041">
    <property type="entry name" value="FAD-linked_oxidoreductase-like"/>
</dbReference>
<dbReference type="AlphaFoldDB" id="A0A6J6KP30"/>
<comment type="pathway">
    <text evidence="2">One-carbon metabolism; tetrahydrofolate interconversion.</text>
</comment>
<name>A0A6J6KP30_9ZZZZ</name>
<proteinExistence type="inferred from homology"/>
<evidence type="ECO:0000256" key="4">
    <source>
        <dbReference type="ARBA" id="ARBA00022630"/>
    </source>
</evidence>
<keyword evidence="5" id="KW-0274">FAD</keyword>
<evidence type="ECO:0000256" key="5">
    <source>
        <dbReference type="ARBA" id="ARBA00022827"/>
    </source>
</evidence>
<evidence type="ECO:0000256" key="1">
    <source>
        <dbReference type="ARBA" id="ARBA00001974"/>
    </source>
</evidence>
<dbReference type="CDD" id="cd00537">
    <property type="entry name" value="MTHFR"/>
    <property type="match status" value="1"/>
</dbReference>
<evidence type="ECO:0000256" key="2">
    <source>
        <dbReference type="ARBA" id="ARBA00004777"/>
    </source>
</evidence>
<comment type="cofactor">
    <cofactor evidence="1">
        <name>FAD</name>
        <dbReference type="ChEBI" id="CHEBI:57692"/>
    </cofactor>
</comment>
<organism evidence="7">
    <name type="scientific">freshwater metagenome</name>
    <dbReference type="NCBI Taxonomy" id="449393"/>
    <lineage>
        <taxon>unclassified sequences</taxon>
        <taxon>metagenomes</taxon>
        <taxon>ecological metagenomes</taxon>
    </lineage>
</organism>
<protein>
    <submittedName>
        <fullName evidence="7">Unannotated protein</fullName>
    </submittedName>
</protein>
<comment type="similarity">
    <text evidence="3">Belongs to the methylenetetrahydrofolate reductase family.</text>
</comment>
<dbReference type="Gene3D" id="3.20.20.220">
    <property type="match status" value="1"/>
</dbReference>
<dbReference type="Pfam" id="PF02219">
    <property type="entry name" value="MTHFR"/>
    <property type="match status" value="1"/>
</dbReference>
<dbReference type="InterPro" id="IPR003171">
    <property type="entry name" value="Mehydrof_redctse-like"/>
</dbReference>
<evidence type="ECO:0000256" key="3">
    <source>
        <dbReference type="ARBA" id="ARBA00006743"/>
    </source>
</evidence>
<dbReference type="PANTHER" id="PTHR45754">
    <property type="entry name" value="METHYLENETETRAHYDROFOLATE REDUCTASE"/>
    <property type="match status" value="1"/>
</dbReference>
<dbReference type="EMBL" id="CAEZWI010000162">
    <property type="protein sequence ID" value="CAB4660307.1"/>
    <property type="molecule type" value="Genomic_DNA"/>
</dbReference>
<evidence type="ECO:0000256" key="6">
    <source>
        <dbReference type="ARBA" id="ARBA00023002"/>
    </source>
</evidence>
<keyword evidence="4" id="KW-0285">Flavoprotein</keyword>
<accession>A0A6J6KP30</accession>
<reference evidence="7" key="1">
    <citation type="submission" date="2020-05" db="EMBL/GenBank/DDBJ databases">
        <authorList>
            <person name="Chiriac C."/>
            <person name="Salcher M."/>
            <person name="Ghai R."/>
            <person name="Kavagutti S V."/>
        </authorList>
    </citation>
    <scope>NUCLEOTIDE SEQUENCE</scope>
</reference>
<dbReference type="UniPathway" id="UPA00193"/>
<dbReference type="GO" id="GO:0005829">
    <property type="term" value="C:cytosol"/>
    <property type="evidence" value="ECO:0007669"/>
    <property type="project" value="TreeGrafter"/>
</dbReference>
<dbReference type="GO" id="GO:0035999">
    <property type="term" value="P:tetrahydrofolate interconversion"/>
    <property type="evidence" value="ECO:0007669"/>
    <property type="project" value="UniProtKB-UniPathway"/>
</dbReference>
<dbReference type="EMBL" id="CAEZWD010000078">
    <property type="protein sequence ID" value="CAB4651292.1"/>
    <property type="molecule type" value="Genomic_DNA"/>
</dbReference>
<dbReference type="GO" id="GO:0009086">
    <property type="term" value="P:methionine biosynthetic process"/>
    <property type="evidence" value="ECO:0007669"/>
    <property type="project" value="TreeGrafter"/>
</dbReference>
<dbReference type="GO" id="GO:0004489">
    <property type="term" value="F:methylenetetrahydrofolate reductase [NAD(P)H] activity"/>
    <property type="evidence" value="ECO:0007669"/>
    <property type="project" value="InterPro"/>
</dbReference>
<dbReference type="GO" id="GO:0071949">
    <property type="term" value="F:FAD binding"/>
    <property type="evidence" value="ECO:0007669"/>
    <property type="project" value="TreeGrafter"/>
</dbReference>
<sequence>MSAGTAFDVSSATVQTPTISFEFFPPKDPEGEQKLWQTIDELQEFKPDFVSMTYGAGGGTRDRTVRIAAEFIAKTGVPVIGHLTCVGSTRDELVDVLEQYKSEGFHGVLALRGDPVGGPTAPWVTTPGGFDYADQLVELAAEIGGFSIGVAAFPDVHPASDGNFAQDINVLLRKEELGATFAITQFVFDSGRYEALRNALDARGSKLSIYPGIMPVTSYPQIVKMLELSGGYMPKATRLRFARYQNDPESLKQLGIDVAVQICEDVFALGAEGLHFYALNTAGPTAAIIKQLSMLAR</sequence>
<evidence type="ECO:0000313" key="7">
    <source>
        <dbReference type="EMBL" id="CAB4651292.1"/>
    </source>
</evidence>
<dbReference type="SUPFAM" id="SSF51730">
    <property type="entry name" value="FAD-linked oxidoreductase"/>
    <property type="match status" value="1"/>
</dbReference>
<evidence type="ECO:0000313" key="8">
    <source>
        <dbReference type="EMBL" id="CAB4660307.1"/>
    </source>
</evidence>
<gene>
    <name evidence="7" type="ORF">UFOPK2171_00670</name>
    <name evidence="8" type="ORF">UFOPK2237_01041</name>
</gene>
<keyword evidence="6" id="KW-0560">Oxidoreductase</keyword>
<dbReference type="PANTHER" id="PTHR45754:SF3">
    <property type="entry name" value="METHYLENETETRAHYDROFOLATE REDUCTASE (NADPH)"/>
    <property type="match status" value="1"/>
</dbReference>